<dbReference type="InParanoid" id="A0A804LLB4"/>
<protein>
    <submittedName>
        <fullName evidence="1">Uncharacterized protein</fullName>
    </submittedName>
</protein>
<organism evidence="1 2">
    <name type="scientific">Zea mays</name>
    <name type="common">Maize</name>
    <dbReference type="NCBI Taxonomy" id="4577"/>
    <lineage>
        <taxon>Eukaryota</taxon>
        <taxon>Viridiplantae</taxon>
        <taxon>Streptophyta</taxon>
        <taxon>Embryophyta</taxon>
        <taxon>Tracheophyta</taxon>
        <taxon>Spermatophyta</taxon>
        <taxon>Magnoliopsida</taxon>
        <taxon>Liliopsida</taxon>
        <taxon>Poales</taxon>
        <taxon>Poaceae</taxon>
        <taxon>PACMAD clade</taxon>
        <taxon>Panicoideae</taxon>
        <taxon>Andropogonodae</taxon>
        <taxon>Andropogoneae</taxon>
        <taxon>Tripsacinae</taxon>
        <taxon>Zea</taxon>
    </lineage>
</organism>
<name>A0A804LLB4_MAIZE</name>
<evidence type="ECO:0000313" key="1">
    <source>
        <dbReference type="EnsemblPlants" id="Zm00001eb019040_P001"/>
    </source>
</evidence>
<dbReference type="Gramene" id="Zm00001eb019040_T001">
    <property type="protein sequence ID" value="Zm00001eb019040_P001"/>
    <property type="gene ID" value="Zm00001eb019040"/>
</dbReference>
<accession>A0A804LLB4</accession>
<evidence type="ECO:0000313" key="2">
    <source>
        <dbReference type="Proteomes" id="UP000007305"/>
    </source>
</evidence>
<reference evidence="1" key="2">
    <citation type="submission" date="2019-07" db="EMBL/GenBank/DDBJ databases">
        <authorList>
            <person name="Seetharam A."/>
            <person name="Woodhouse M."/>
            <person name="Cannon E."/>
        </authorList>
    </citation>
    <scope>NUCLEOTIDE SEQUENCE [LARGE SCALE GENOMIC DNA]</scope>
    <source>
        <strain evidence="1">cv. B73</strain>
    </source>
</reference>
<dbReference type="Proteomes" id="UP000007305">
    <property type="component" value="Chromosome 1"/>
</dbReference>
<dbReference type="EnsemblPlants" id="Zm00001eb019040_T001">
    <property type="protein sequence ID" value="Zm00001eb019040_P001"/>
    <property type="gene ID" value="Zm00001eb019040"/>
</dbReference>
<dbReference type="AlphaFoldDB" id="A0A804LLB4"/>
<proteinExistence type="predicted"/>
<reference evidence="2" key="1">
    <citation type="submission" date="2015-12" db="EMBL/GenBank/DDBJ databases">
        <title>Update maize B73 reference genome by single molecule sequencing technologies.</title>
        <authorList>
            <consortium name="Maize Genome Sequencing Project"/>
            <person name="Ware D."/>
        </authorList>
    </citation>
    <scope>NUCLEOTIDE SEQUENCE [LARGE SCALE GENOMIC DNA]</scope>
    <source>
        <strain evidence="2">cv. B73</strain>
    </source>
</reference>
<sequence>MLSFQAKTREATIQILELYIVNSYTSKLNTSIFKPYASLHLASPCKTFDTENQCKFMGRNTALPILVDVANEFNGRTIDLDHYTANSEATIAHESYSSRGG</sequence>
<reference evidence="1" key="3">
    <citation type="submission" date="2021-05" db="UniProtKB">
        <authorList>
            <consortium name="EnsemblPlants"/>
        </authorList>
    </citation>
    <scope>IDENTIFICATION</scope>
    <source>
        <strain evidence="1">cv. B73</strain>
    </source>
</reference>
<keyword evidence="2" id="KW-1185">Reference proteome</keyword>